<protein>
    <recommendedName>
        <fullName evidence="4">Large ribosomal subunit protein uL29c</fullName>
    </recommendedName>
</protein>
<dbReference type="HAMAP" id="MF_00374">
    <property type="entry name" value="Ribosomal_uL29"/>
    <property type="match status" value="1"/>
</dbReference>
<sequence>MSLPQINHSRDLSSEEIKKRIIQVKKDLFNIRLKRATKQNIKSHIFKHKKHELAQLLMLETKKSKE</sequence>
<dbReference type="InterPro" id="IPR001854">
    <property type="entry name" value="Ribosomal_uL29"/>
</dbReference>
<dbReference type="GO" id="GO:0003735">
    <property type="term" value="F:structural constituent of ribosome"/>
    <property type="evidence" value="ECO:0007669"/>
    <property type="project" value="InterPro"/>
</dbReference>
<reference evidence="5" key="1">
    <citation type="submission" date="2017-12" db="EMBL/GenBank/DDBJ databases">
        <title>Complete Sequences of the chloroplast DNA of the Grateloupia filicina.</title>
        <authorList>
            <person name="Liu T."/>
            <person name="Liu C."/>
            <person name="Li Y."/>
        </authorList>
    </citation>
    <scope>NUCLEOTIDE SEQUENCE</scope>
</reference>
<evidence type="ECO:0000256" key="2">
    <source>
        <dbReference type="ARBA" id="ARBA00022980"/>
    </source>
</evidence>
<keyword evidence="5" id="KW-0934">Plastid</keyword>
<evidence type="ECO:0000256" key="1">
    <source>
        <dbReference type="ARBA" id="ARBA00009254"/>
    </source>
</evidence>
<dbReference type="GO" id="GO:0005840">
    <property type="term" value="C:ribosome"/>
    <property type="evidence" value="ECO:0007669"/>
    <property type="project" value="UniProtKB-KW"/>
</dbReference>
<dbReference type="GO" id="GO:0009507">
    <property type="term" value="C:chloroplast"/>
    <property type="evidence" value="ECO:0007669"/>
    <property type="project" value="UniProtKB-SubCell"/>
</dbReference>
<dbReference type="NCBIfam" id="TIGR00012">
    <property type="entry name" value="L29"/>
    <property type="match status" value="1"/>
</dbReference>
<dbReference type="Gene3D" id="1.10.287.310">
    <property type="match status" value="1"/>
</dbReference>
<organism evidence="5">
    <name type="scientific">Grateloupia filicina</name>
    <dbReference type="NCBI Taxonomy" id="31455"/>
    <lineage>
        <taxon>Eukaryota</taxon>
        <taxon>Rhodophyta</taxon>
        <taxon>Florideophyceae</taxon>
        <taxon>Rhodymeniophycidae</taxon>
        <taxon>Halymeniales</taxon>
        <taxon>Halymeniaceae</taxon>
        <taxon>Grateloupia</taxon>
    </lineage>
</organism>
<dbReference type="Pfam" id="PF00831">
    <property type="entry name" value="Ribosomal_L29"/>
    <property type="match status" value="1"/>
</dbReference>
<geneLocation type="chloroplast" evidence="5"/>
<evidence type="ECO:0000256" key="4">
    <source>
        <dbReference type="HAMAP-Rule" id="MF_00374"/>
    </source>
</evidence>
<accession>A0A2S1FXD7</accession>
<evidence type="ECO:0000313" key="5">
    <source>
        <dbReference type="EMBL" id="AWD77435.1"/>
    </source>
</evidence>
<dbReference type="GO" id="GO:1990904">
    <property type="term" value="C:ribonucleoprotein complex"/>
    <property type="evidence" value="ECO:0007669"/>
    <property type="project" value="UniProtKB-KW"/>
</dbReference>
<proteinExistence type="inferred from homology"/>
<dbReference type="AlphaFoldDB" id="A0A2S1FXD7"/>
<keyword evidence="5" id="KW-0150">Chloroplast</keyword>
<keyword evidence="3 4" id="KW-0687">Ribonucleoprotein</keyword>
<dbReference type="GO" id="GO:0006412">
    <property type="term" value="P:translation"/>
    <property type="evidence" value="ECO:0007669"/>
    <property type="project" value="UniProtKB-UniRule"/>
</dbReference>
<keyword evidence="2 4" id="KW-0689">Ribosomal protein</keyword>
<dbReference type="RefSeq" id="YP_009488715.1">
    <property type="nucleotide sequence ID" value="NC_037841.1"/>
</dbReference>
<comment type="similarity">
    <text evidence="1 4">Belongs to the universal ribosomal protein uL29 family.</text>
</comment>
<dbReference type="SUPFAM" id="SSF46561">
    <property type="entry name" value="Ribosomal protein L29 (L29p)"/>
    <property type="match status" value="1"/>
</dbReference>
<dbReference type="GeneID" id="36944972"/>
<name>A0A2S1FXD7_9FLOR</name>
<dbReference type="InterPro" id="IPR036049">
    <property type="entry name" value="Ribosomal_uL29_sf"/>
</dbReference>
<dbReference type="EMBL" id="MG598531">
    <property type="protein sequence ID" value="AWD77435.1"/>
    <property type="molecule type" value="Genomic_DNA"/>
</dbReference>
<comment type="subcellular location">
    <subcellularLocation>
        <location evidence="4">Plastid</location>
        <location evidence="4">Chloroplast</location>
    </subcellularLocation>
</comment>
<gene>
    <name evidence="4 5" type="primary">rpl29</name>
    <name evidence="5" type="ORF">Grafi_p145</name>
</gene>
<evidence type="ECO:0000256" key="3">
    <source>
        <dbReference type="ARBA" id="ARBA00023274"/>
    </source>
</evidence>